<comment type="caution">
    <text evidence="2">The sequence shown here is derived from an EMBL/GenBank/DDBJ whole genome shotgun (WGS) entry which is preliminary data.</text>
</comment>
<evidence type="ECO:0000313" key="3">
    <source>
        <dbReference type="Proteomes" id="UP000266673"/>
    </source>
</evidence>
<dbReference type="AlphaFoldDB" id="A0A397W5S3"/>
<keyword evidence="1" id="KW-0812">Transmembrane</keyword>
<feature type="transmembrane region" description="Helical" evidence="1">
    <location>
        <begin position="42"/>
        <end position="59"/>
    </location>
</feature>
<feature type="transmembrane region" description="Helical" evidence="1">
    <location>
        <begin position="12"/>
        <end position="30"/>
    </location>
</feature>
<protein>
    <submittedName>
        <fullName evidence="2">Uncharacterized protein</fullName>
    </submittedName>
</protein>
<organism evidence="2 3">
    <name type="scientific">Gigaspora rosea</name>
    <dbReference type="NCBI Taxonomy" id="44941"/>
    <lineage>
        <taxon>Eukaryota</taxon>
        <taxon>Fungi</taxon>
        <taxon>Fungi incertae sedis</taxon>
        <taxon>Mucoromycota</taxon>
        <taxon>Glomeromycotina</taxon>
        <taxon>Glomeromycetes</taxon>
        <taxon>Diversisporales</taxon>
        <taxon>Gigasporaceae</taxon>
        <taxon>Gigaspora</taxon>
    </lineage>
</organism>
<sequence length="60" mass="6933">MPSNQVAENTEPYPPSPIFLILSSLSYLIWNPFNHRLIFSNSKLKSFYAIVNILFLLVHP</sequence>
<dbReference type="EMBL" id="QKWP01000092">
    <property type="protein sequence ID" value="RIB27623.1"/>
    <property type="molecule type" value="Genomic_DNA"/>
</dbReference>
<accession>A0A397W5S3</accession>
<evidence type="ECO:0000313" key="2">
    <source>
        <dbReference type="EMBL" id="RIB27623.1"/>
    </source>
</evidence>
<evidence type="ECO:0000256" key="1">
    <source>
        <dbReference type="SAM" id="Phobius"/>
    </source>
</evidence>
<gene>
    <name evidence="2" type="ORF">C2G38_1729849</name>
</gene>
<keyword evidence="1" id="KW-1133">Transmembrane helix</keyword>
<reference evidence="2 3" key="1">
    <citation type="submission" date="2018-06" db="EMBL/GenBank/DDBJ databases">
        <title>Comparative genomics reveals the genomic features of Rhizophagus irregularis, R. cerebriforme, R. diaphanum and Gigaspora rosea, and their symbiotic lifestyle signature.</title>
        <authorList>
            <person name="Morin E."/>
            <person name="San Clemente H."/>
            <person name="Chen E.C.H."/>
            <person name="De La Providencia I."/>
            <person name="Hainaut M."/>
            <person name="Kuo A."/>
            <person name="Kohler A."/>
            <person name="Murat C."/>
            <person name="Tang N."/>
            <person name="Roy S."/>
            <person name="Loubradou J."/>
            <person name="Henrissat B."/>
            <person name="Grigoriev I.V."/>
            <person name="Corradi N."/>
            <person name="Roux C."/>
            <person name="Martin F.M."/>
        </authorList>
    </citation>
    <scope>NUCLEOTIDE SEQUENCE [LARGE SCALE GENOMIC DNA]</scope>
    <source>
        <strain evidence="2 3">DAOM 194757</strain>
    </source>
</reference>
<proteinExistence type="predicted"/>
<keyword evidence="1" id="KW-0472">Membrane</keyword>
<dbReference type="Proteomes" id="UP000266673">
    <property type="component" value="Unassembled WGS sequence"/>
</dbReference>
<name>A0A397W5S3_9GLOM</name>
<keyword evidence="3" id="KW-1185">Reference proteome</keyword>